<feature type="transmembrane region" description="Helical" evidence="5">
    <location>
        <begin position="123"/>
        <end position="156"/>
    </location>
</feature>
<dbReference type="RefSeq" id="WP_069702160.1">
    <property type="nucleotide sequence ID" value="NZ_MJAT01000022.1"/>
</dbReference>
<keyword evidence="2 5" id="KW-0812">Transmembrane</keyword>
<dbReference type="Pfam" id="PF04140">
    <property type="entry name" value="ICMT"/>
    <property type="match status" value="1"/>
</dbReference>
<dbReference type="GO" id="GO:0004671">
    <property type="term" value="F:protein C-terminal S-isoprenylcysteine carboxyl O-methyltransferase activity"/>
    <property type="evidence" value="ECO:0007669"/>
    <property type="project" value="InterPro"/>
</dbReference>
<name>A0A1E5L5J4_9FIRM</name>
<keyword evidence="3 5" id="KW-1133">Transmembrane helix</keyword>
<evidence type="ECO:0000313" key="7">
    <source>
        <dbReference type="Proteomes" id="UP000095255"/>
    </source>
</evidence>
<dbReference type="EMBL" id="MJAT01000022">
    <property type="protein sequence ID" value="OEH85334.1"/>
    <property type="molecule type" value="Genomic_DNA"/>
</dbReference>
<dbReference type="GO" id="GO:0016020">
    <property type="term" value="C:membrane"/>
    <property type="evidence" value="ECO:0007669"/>
    <property type="project" value="UniProtKB-SubCell"/>
</dbReference>
<keyword evidence="7" id="KW-1185">Reference proteome</keyword>
<comment type="subcellular location">
    <subcellularLocation>
        <location evidence="1">Membrane</location>
        <topology evidence="1">Multi-pass membrane protein</topology>
    </subcellularLocation>
</comment>
<evidence type="ECO:0000256" key="3">
    <source>
        <dbReference type="ARBA" id="ARBA00022989"/>
    </source>
</evidence>
<dbReference type="STRING" id="1390249.BHU72_04360"/>
<dbReference type="InterPro" id="IPR052527">
    <property type="entry name" value="Metal_cation-efflux_comp"/>
</dbReference>
<reference evidence="6 7" key="1">
    <citation type="submission" date="2016-09" db="EMBL/GenBank/DDBJ databases">
        <title>Desulfuribacillus arsenicus sp. nov., an obligately anaerobic, dissimilatory arsenic- and antimonate-reducing bacterium isolated from anoxic sediments.</title>
        <authorList>
            <person name="Abin C.A."/>
            <person name="Hollibaugh J.T."/>
        </authorList>
    </citation>
    <scope>NUCLEOTIDE SEQUENCE [LARGE SCALE GENOMIC DNA]</scope>
    <source>
        <strain evidence="6 7">MLFW-2</strain>
    </source>
</reference>
<keyword evidence="4 5" id="KW-0472">Membrane</keyword>
<accession>A0A1E5L5J4</accession>
<dbReference type="AlphaFoldDB" id="A0A1E5L5J4"/>
<evidence type="ECO:0000256" key="1">
    <source>
        <dbReference type="ARBA" id="ARBA00004141"/>
    </source>
</evidence>
<organism evidence="6 7">
    <name type="scientific">Desulfuribacillus stibiiarsenatis</name>
    <dbReference type="NCBI Taxonomy" id="1390249"/>
    <lineage>
        <taxon>Bacteria</taxon>
        <taxon>Bacillati</taxon>
        <taxon>Bacillota</taxon>
        <taxon>Desulfuribacillia</taxon>
        <taxon>Desulfuribacillales</taxon>
        <taxon>Desulfuribacillaceae</taxon>
        <taxon>Desulfuribacillus</taxon>
    </lineage>
</organism>
<protein>
    <recommendedName>
        <fullName evidence="8">Isoprenylcysteine carboxyl methyltransferase</fullName>
    </recommendedName>
</protein>
<gene>
    <name evidence="6" type="ORF">BHU72_04360</name>
</gene>
<dbReference type="Gene3D" id="1.20.120.1630">
    <property type="match status" value="1"/>
</dbReference>
<dbReference type="OrthoDB" id="7203053at2"/>
<evidence type="ECO:0000256" key="2">
    <source>
        <dbReference type="ARBA" id="ARBA00022692"/>
    </source>
</evidence>
<sequence>MLFFLCLFLFVVLQRLAELQLAKRNERWMLSQGAEESGQSHYPYIVALHVLFLASYFVEVMSTGAQRITGWWIPFSAFMLAQALRVWTLRSLGKYWNTKILVLPSATLVSRGPYKYIRHPNYLIVALEILALPMIFGAFYTAAIFTISNAALLLFIRIPEEEKALKKVREKNHEIG</sequence>
<comment type="caution">
    <text evidence="6">The sequence shown here is derived from an EMBL/GenBank/DDBJ whole genome shotgun (WGS) entry which is preliminary data.</text>
</comment>
<dbReference type="PANTHER" id="PTHR43847:SF1">
    <property type="entry name" value="BLL3993 PROTEIN"/>
    <property type="match status" value="1"/>
</dbReference>
<dbReference type="PANTHER" id="PTHR43847">
    <property type="entry name" value="BLL3993 PROTEIN"/>
    <property type="match status" value="1"/>
</dbReference>
<evidence type="ECO:0000256" key="4">
    <source>
        <dbReference type="ARBA" id="ARBA00023136"/>
    </source>
</evidence>
<evidence type="ECO:0000313" key="6">
    <source>
        <dbReference type="EMBL" id="OEH85334.1"/>
    </source>
</evidence>
<evidence type="ECO:0008006" key="8">
    <source>
        <dbReference type="Google" id="ProtNLM"/>
    </source>
</evidence>
<proteinExistence type="predicted"/>
<dbReference type="Proteomes" id="UP000095255">
    <property type="component" value="Unassembled WGS sequence"/>
</dbReference>
<evidence type="ECO:0000256" key="5">
    <source>
        <dbReference type="SAM" id="Phobius"/>
    </source>
</evidence>
<dbReference type="InterPro" id="IPR007269">
    <property type="entry name" value="ICMT_MeTrfase"/>
</dbReference>